<reference evidence="2" key="1">
    <citation type="journal article" date="2020" name="Stud. Mycol.">
        <title>101 Dothideomycetes genomes: a test case for predicting lifestyles and emergence of pathogens.</title>
        <authorList>
            <person name="Haridas S."/>
            <person name="Albert R."/>
            <person name="Binder M."/>
            <person name="Bloem J."/>
            <person name="Labutti K."/>
            <person name="Salamov A."/>
            <person name="Andreopoulos B."/>
            <person name="Baker S."/>
            <person name="Barry K."/>
            <person name="Bills G."/>
            <person name="Bluhm B."/>
            <person name="Cannon C."/>
            <person name="Castanera R."/>
            <person name="Culley D."/>
            <person name="Daum C."/>
            <person name="Ezra D."/>
            <person name="Gonzalez J."/>
            <person name="Henrissat B."/>
            <person name="Kuo A."/>
            <person name="Liang C."/>
            <person name="Lipzen A."/>
            <person name="Lutzoni F."/>
            <person name="Magnuson J."/>
            <person name="Mondo S."/>
            <person name="Nolan M."/>
            <person name="Ohm R."/>
            <person name="Pangilinan J."/>
            <person name="Park H.-J."/>
            <person name="Ramirez L."/>
            <person name="Alfaro M."/>
            <person name="Sun H."/>
            <person name="Tritt A."/>
            <person name="Yoshinaga Y."/>
            <person name="Zwiers L.-H."/>
            <person name="Turgeon B."/>
            <person name="Goodwin S."/>
            <person name="Spatafora J."/>
            <person name="Crous P."/>
            <person name="Grigoriev I."/>
        </authorList>
    </citation>
    <scope>NUCLEOTIDE SEQUENCE</scope>
    <source>
        <strain evidence="2">CBS 279.74</strain>
    </source>
</reference>
<evidence type="ECO:0000313" key="2">
    <source>
        <dbReference type="EMBL" id="KAF2707965.1"/>
    </source>
</evidence>
<name>A0A6G1K608_9PLEO</name>
<protein>
    <submittedName>
        <fullName evidence="2">Uncharacterized protein</fullName>
    </submittedName>
</protein>
<evidence type="ECO:0000256" key="1">
    <source>
        <dbReference type="SAM" id="MobiDB-lite"/>
    </source>
</evidence>
<dbReference type="AlphaFoldDB" id="A0A6G1K608"/>
<feature type="region of interest" description="Disordered" evidence="1">
    <location>
        <begin position="149"/>
        <end position="176"/>
    </location>
</feature>
<accession>A0A6G1K608</accession>
<sequence>MADTLAMSPFKIPLEDEELLCGHEGFRVLRDYLARDADFCSTHIHSDPATQAKWLLHRDLLHALVMPVVSLFKRASALAEAALCTRNTEDLELAFSGVARGAFLCLQCFVEEEEDWCRTIGCPACVTTATLSTESHIRLTIAASLLSTSPVSTPNSSNASTPTDEHPSPSKSLPPLPHILPALRDALSSDPFWGPDHWTHMFARADQLSADIQELIAECIDLESLVSSPRPTSYSSAGPRRVGTAPALLLQRMAHGEEEERKGAKVRVSQMAKRQMKLRDEEMEMVRRCAMQCWARTAVPSRIRGELLGMRDGEKRRRNLSCP</sequence>
<organism evidence="2 3">
    <name type="scientific">Pleomassaria siparia CBS 279.74</name>
    <dbReference type="NCBI Taxonomy" id="1314801"/>
    <lineage>
        <taxon>Eukaryota</taxon>
        <taxon>Fungi</taxon>
        <taxon>Dikarya</taxon>
        <taxon>Ascomycota</taxon>
        <taxon>Pezizomycotina</taxon>
        <taxon>Dothideomycetes</taxon>
        <taxon>Pleosporomycetidae</taxon>
        <taxon>Pleosporales</taxon>
        <taxon>Pleomassariaceae</taxon>
        <taxon>Pleomassaria</taxon>
    </lineage>
</organism>
<dbReference type="OrthoDB" id="5272500at2759"/>
<evidence type="ECO:0000313" key="3">
    <source>
        <dbReference type="Proteomes" id="UP000799428"/>
    </source>
</evidence>
<keyword evidence="3" id="KW-1185">Reference proteome</keyword>
<gene>
    <name evidence="2" type="ORF">K504DRAFT_410746</name>
</gene>
<proteinExistence type="predicted"/>
<dbReference type="Proteomes" id="UP000799428">
    <property type="component" value="Unassembled WGS sequence"/>
</dbReference>
<feature type="compositionally biased region" description="Low complexity" evidence="1">
    <location>
        <begin position="149"/>
        <end position="162"/>
    </location>
</feature>
<dbReference type="EMBL" id="MU005773">
    <property type="protein sequence ID" value="KAF2707965.1"/>
    <property type="molecule type" value="Genomic_DNA"/>
</dbReference>